<proteinExistence type="predicted"/>
<evidence type="ECO:0000313" key="3">
    <source>
        <dbReference type="Proteomes" id="UP000199497"/>
    </source>
</evidence>
<dbReference type="AlphaFoldDB" id="A0A1H0U421"/>
<dbReference type="OrthoDB" id="3700926at2"/>
<reference evidence="3" key="1">
    <citation type="submission" date="2016-10" db="EMBL/GenBank/DDBJ databases">
        <authorList>
            <person name="Varghese N."/>
            <person name="Submissions S."/>
        </authorList>
    </citation>
    <scope>NUCLEOTIDE SEQUENCE [LARGE SCALE GENOMIC DNA]</scope>
    <source>
        <strain evidence="3">DSM 46732</strain>
    </source>
</reference>
<keyword evidence="3" id="KW-1185">Reference proteome</keyword>
<gene>
    <name evidence="2" type="ORF">SAMN04487905_10627</name>
</gene>
<feature type="region of interest" description="Disordered" evidence="1">
    <location>
        <begin position="40"/>
        <end position="80"/>
    </location>
</feature>
<accession>A0A1H0U421</accession>
<dbReference type="STRING" id="405564.SAMN04487905_10627"/>
<sequence>MALMRCVSSFAATVKGRPHVVNVGQLIEDTDPLYVGRERHFETASATAGNPPRVEQATAAPGERRTTSRPRKTKGGETDA</sequence>
<evidence type="ECO:0000313" key="2">
    <source>
        <dbReference type="EMBL" id="SDP60800.1"/>
    </source>
</evidence>
<dbReference type="EMBL" id="FNJR01000006">
    <property type="protein sequence ID" value="SDP60800.1"/>
    <property type="molecule type" value="Genomic_DNA"/>
</dbReference>
<dbReference type="RefSeq" id="WP_092601153.1">
    <property type="nucleotide sequence ID" value="NZ_FNJR01000006.1"/>
</dbReference>
<name>A0A1H0U421_9ACTN</name>
<dbReference type="Proteomes" id="UP000199497">
    <property type="component" value="Unassembled WGS sequence"/>
</dbReference>
<protein>
    <submittedName>
        <fullName evidence="2">Uncharacterized protein</fullName>
    </submittedName>
</protein>
<evidence type="ECO:0000256" key="1">
    <source>
        <dbReference type="SAM" id="MobiDB-lite"/>
    </source>
</evidence>
<organism evidence="2 3">
    <name type="scientific">Actinopolyspora xinjiangensis</name>
    <dbReference type="NCBI Taxonomy" id="405564"/>
    <lineage>
        <taxon>Bacteria</taxon>
        <taxon>Bacillati</taxon>
        <taxon>Actinomycetota</taxon>
        <taxon>Actinomycetes</taxon>
        <taxon>Actinopolysporales</taxon>
        <taxon>Actinopolysporaceae</taxon>
        <taxon>Actinopolyspora</taxon>
    </lineage>
</organism>